<comment type="caution">
    <text evidence="2">The sequence shown here is derived from an EMBL/GenBank/DDBJ whole genome shotgun (WGS) entry which is preliminary data.</text>
</comment>
<dbReference type="Pfam" id="PF13358">
    <property type="entry name" value="DDE_3"/>
    <property type="match status" value="1"/>
</dbReference>
<dbReference type="AlphaFoldDB" id="A0A7C3ZL48"/>
<dbReference type="PANTHER" id="PTHR46564:SF1">
    <property type="entry name" value="TRANSPOSASE"/>
    <property type="match status" value="1"/>
</dbReference>
<evidence type="ECO:0000259" key="1">
    <source>
        <dbReference type="Pfam" id="PF13358"/>
    </source>
</evidence>
<organism evidence="2">
    <name type="scientific">Planktothricoides sp. SpSt-374</name>
    <dbReference type="NCBI Taxonomy" id="2282167"/>
    <lineage>
        <taxon>Bacteria</taxon>
        <taxon>Bacillati</taxon>
        <taxon>Cyanobacteriota</taxon>
        <taxon>Cyanophyceae</taxon>
        <taxon>Oscillatoriophycideae</taxon>
        <taxon>Oscillatoriales</taxon>
        <taxon>Oscillatoriaceae</taxon>
        <taxon>Planktothricoides</taxon>
    </lineage>
</organism>
<dbReference type="InterPro" id="IPR038717">
    <property type="entry name" value="Tc1-like_DDE_dom"/>
</dbReference>
<sequence length="92" mass="10901">MSGEKKELRYRERDRDERIKYYRTLRELIKIYGIQSLVFIDESGFEPEPSCVYAWAKKGQKVWGDRTGKRGKRLNLIAARRKGVPDLQPVQK</sequence>
<feature type="domain" description="Tc1-like transposase DDE" evidence="1">
    <location>
        <begin position="37"/>
        <end position="82"/>
    </location>
</feature>
<proteinExistence type="predicted"/>
<evidence type="ECO:0000313" key="2">
    <source>
        <dbReference type="EMBL" id="HGG01545.1"/>
    </source>
</evidence>
<protein>
    <recommendedName>
        <fullName evidence="1">Tc1-like transposase DDE domain-containing protein</fullName>
    </recommendedName>
</protein>
<dbReference type="PANTHER" id="PTHR46564">
    <property type="entry name" value="TRANSPOSASE"/>
    <property type="match status" value="1"/>
</dbReference>
<dbReference type="EMBL" id="DSPX01000130">
    <property type="protein sequence ID" value="HGG01545.1"/>
    <property type="molecule type" value="Genomic_DNA"/>
</dbReference>
<name>A0A7C3ZL48_9CYAN</name>
<accession>A0A7C3ZL48</accession>
<gene>
    <name evidence="2" type="ORF">ENR15_13075</name>
</gene>
<reference evidence="2" key="1">
    <citation type="journal article" date="2020" name="mSystems">
        <title>Genome- and Community-Level Interaction Insights into Carbon Utilization and Element Cycling Functions of Hydrothermarchaeota in Hydrothermal Sediment.</title>
        <authorList>
            <person name="Zhou Z."/>
            <person name="Liu Y."/>
            <person name="Xu W."/>
            <person name="Pan J."/>
            <person name="Luo Z.H."/>
            <person name="Li M."/>
        </authorList>
    </citation>
    <scope>NUCLEOTIDE SEQUENCE [LARGE SCALE GENOMIC DNA]</scope>
    <source>
        <strain evidence="2">SpSt-374</strain>
    </source>
</reference>